<dbReference type="OrthoDB" id="2615349at2"/>
<keyword evidence="2" id="KW-1185">Reference proteome</keyword>
<dbReference type="RefSeq" id="WP_150441112.1">
    <property type="nucleotide sequence ID" value="NZ_VYKL01000026.1"/>
</dbReference>
<proteinExistence type="predicted"/>
<reference evidence="1 2" key="1">
    <citation type="submission" date="2019-09" db="EMBL/GenBank/DDBJ databases">
        <title>Whole genome sequences of isolates from the Mars Exploration Rovers.</title>
        <authorList>
            <person name="Seuylemezian A."/>
            <person name="Vaishampayan P."/>
        </authorList>
    </citation>
    <scope>NUCLEOTIDE SEQUENCE [LARGE SCALE GENOMIC DNA]</scope>
    <source>
        <strain evidence="1 2">MER_TA_151</strain>
    </source>
</reference>
<comment type="caution">
    <text evidence="1">The sequence shown here is derived from an EMBL/GenBank/DDBJ whole genome shotgun (WGS) entry which is preliminary data.</text>
</comment>
<name>A0A5J5HLA0_9BACI</name>
<sequence length="143" mass="16541">MYYYMNPYYVSPYYLPPRTATMPYHNFPSSIQVPIQPSYPFQPQRRQYPDVDTQQLEESAHKFQQLIQQADLLVNKLAESKEFSHELMSAAQKSDEKKVNELIKSTGITIKVKTSFTPTGIQIILENSKMGGDCCDLLIALRW</sequence>
<protein>
    <submittedName>
        <fullName evidence="1">Uncharacterized protein</fullName>
    </submittedName>
</protein>
<gene>
    <name evidence="1" type="ORF">F4V44_16475</name>
</gene>
<accession>A0A5J5HLA0</accession>
<dbReference type="EMBL" id="VYKL01000026">
    <property type="protein sequence ID" value="KAA9021584.1"/>
    <property type="molecule type" value="Genomic_DNA"/>
</dbReference>
<dbReference type="Proteomes" id="UP000326671">
    <property type="component" value="Unassembled WGS sequence"/>
</dbReference>
<dbReference type="InterPro" id="IPR058870">
    <property type="entry name" value="YuzC"/>
</dbReference>
<dbReference type="AlphaFoldDB" id="A0A5J5HLA0"/>
<organism evidence="1 2">
    <name type="scientific">Niallia endozanthoxylica</name>
    <dbReference type="NCBI Taxonomy" id="2036016"/>
    <lineage>
        <taxon>Bacteria</taxon>
        <taxon>Bacillati</taxon>
        <taxon>Bacillota</taxon>
        <taxon>Bacilli</taxon>
        <taxon>Bacillales</taxon>
        <taxon>Bacillaceae</taxon>
        <taxon>Niallia</taxon>
    </lineage>
</organism>
<evidence type="ECO:0000313" key="2">
    <source>
        <dbReference type="Proteomes" id="UP000326671"/>
    </source>
</evidence>
<dbReference type="Pfam" id="PF26344">
    <property type="entry name" value="YuzC"/>
    <property type="match status" value="1"/>
</dbReference>
<evidence type="ECO:0000313" key="1">
    <source>
        <dbReference type="EMBL" id="KAA9021584.1"/>
    </source>
</evidence>